<name>A0ABT8R0G7_9BACT</name>
<dbReference type="Proteomes" id="UP001168528">
    <property type="component" value="Unassembled WGS sequence"/>
</dbReference>
<dbReference type="InterPro" id="IPR001709">
    <property type="entry name" value="Flavoprot_Pyr_Nucl_cyt_Rdtase"/>
</dbReference>
<dbReference type="PRINTS" id="PR00410">
    <property type="entry name" value="PHEHYDRXLASE"/>
</dbReference>
<dbReference type="PRINTS" id="PR00371">
    <property type="entry name" value="FPNCR"/>
</dbReference>
<evidence type="ECO:0000256" key="5">
    <source>
        <dbReference type="ARBA" id="ARBA00022827"/>
    </source>
</evidence>
<dbReference type="SUPFAM" id="SSF63380">
    <property type="entry name" value="Riboflavin synthase domain-like"/>
    <property type="match status" value="1"/>
</dbReference>
<dbReference type="PROSITE" id="PS51085">
    <property type="entry name" value="2FE2S_FER_2"/>
    <property type="match status" value="1"/>
</dbReference>
<protein>
    <submittedName>
        <fullName evidence="11">2Fe-2S iron-sulfur cluster-binding protein</fullName>
    </submittedName>
</protein>
<dbReference type="InterPro" id="IPR036010">
    <property type="entry name" value="2Fe-2S_ferredoxin-like_sf"/>
</dbReference>
<keyword evidence="12" id="KW-1185">Reference proteome</keyword>
<comment type="cofactor">
    <cofactor evidence="1">
        <name>FAD</name>
        <dbReference type="ChEBI" id="CHEBI:57692"/>
    </cofactor>
</comment>
<keyword evidence="7" id="KW-0408">Iron</keyword>
<accession>A0ABT8R0G7</accession>
<dbReference type="InterPro" id="IPR012675">
    <property type="entry name" value="Beta-grasp_dom_sf"/>
</dbReference>
<dbReference type="CDD" id="cd06214">
    <property type="entry name" value="PA_degradation_oxidoreductase_like"/>
    <property type="match status" value="1"/>
</dbReference>
<gene>
    <name evidence="11" type="ORF">Q0590_04920</name>
</gene>
<dbReference type="Pfam" id="PF00111">
    <property type="entry name" value="Fer2"/>
    <property type="match status" value="1"/>
</dbReference>
<dbReference type="EMBL" id="JAUKPO010000002">
    <property type="protein sequence ID" value="MDO1445577.1"/>
    <property type="molecule type" value="Genomic_DNA"/>
</dbReference>
<comment type="caution">
    <text evidence="11">The sequence shown here is derived from an EMBL/GenBank/DDBJ whole genome shotgun (WGS) entry which is preliminary data.</text>
</comment>
<dbReference type="PANTHER" id="PTHR47354">
    <property type="entry name" value="NADH OXIDOREDUCTASE HCR"/>
    <property type="match status" value="1"/>
</dbReference>
<feature type="domain" description="FAD-binding FR-type" evidence="10">
    <location>
        <begin position="2"/>
        <end position="105"/>
    </location>
</feature>
<keyword evidence="5" id="KW-0274">FAD</keyword>
<evidence type="ECO:0000256" key="2">
    <source>
        <dbReference type="ARBA" id="ARBA00022630"/>
    </source>
</evidence>
<evidence type="ECO:0000256" key="7">
    <source>
        <dbReference type="ARBA" id="ARBA00023004"/>
    </source>
</evidence>
<dbReference type="Gene3D" id="3.40.50.80">
    <property type="entry name" value="Nucleotide-binding domain of ferredoxin-NADP reductase (FNR) module"/>
    <property type="match status" value="1"/>
</dbReference>
<evidence type="ECO:0000256" key="1">
    <source>
        <dbReference type="ARBA" id="ARBA00001974"/>
    </source>
</evidence>
<dbReference type="Pfam" id="PF00175">
    <property type="entry name" value="NAD_binding_1"/>
    <property type="match status" value="1"/>
</dbReference>
<dbReference type="CDD" id="cd00207">
    <property type="entry name" value="fer2"/>
    <property type="match status" value="1"/>
</dbReference>
<dbReference type="InterPro" id="IPR006058">
    <property type="entry name" value="2Fe2S_fd_BS"/>
</dbReference>
<evidence type="ECO:0000313" key="11">
    <source>
        <dbReference type="EMBL" id="MDO1445577.1"/>
    </source>
</evidence>
<sequence>MKEYLELRIRKIIRETKEAITLLLEPTDGATVDYKAGQFLTILLRNGEKELRRSYSLSSTPGIDSILAVTIKRVVNGEVSRYLIDHLKEGDILTCLPPAGRFTLEPQTDVQRDIFLIGAGSGITPLLSILKDLLAHEPQSHCILIKSDTSEDTALFPRQLSELATQYPSRFSYHPLCSNPTQAGTHPARLNIGLLQTLIKQYLRHDASLAQFYMCGPSTYMRMVRMTLTFMEFRQEQMHQEIFITEEIPETAIPVFQDTSPKKIELHYRQNKYALEAPYNQSILKTAQANGIQLPYSCLGGVCSTCAARCTQGNVHMTLNKVLTDKEVAAGWVLTCVGYPLSREITITFD</sequence>
<organism evidence="11 12">
    <name type="scientific">Rhodocytophaga aerolata</name>
    <dbReference type="NCBI Taxonomy" id="455078"/>
    <lineage>
        <taxon>Bacteria</taxon>
        <taxon>Pseudomonadati</taxon>
        <taxon>Bacteroidota</taxon>
        <taxon>Cytophagia</taxon>
        <taxon>Cytophagales</taxon>
        <taxon>Rhodocytophagaceae</taxon>
        <taxon>Rhodocytophaga</taxon>
    </lineage>
</organism>
<evidence type="ECO:0000313" key="12">
    <source>
        <dbReference type="Proteomes" id="UP001168528"/>
    </source>
</evidence>
<evidence type="ECO:0000256" key="3">
    <source>
        <dbReference type="ARBA" id="ARBA00022714"/>
    </source>
</evidence>
<dbReference type="Gene3D" id="2.40.30.10">
    <property type="entry name" value="Translation factors"/>
    <property type="match status" value="1"/>
</dbReference>
<dbReference type="PROSITE" id="PS00197">
    <property type="entry name" value="2FE2S_FER_1"/>
    <property type="match status" value="1"/>
</dbReference>
<evidence type="ECO:0000256" key="6">
    <source>
        <dbReference type="ARBA" id="ARBA00023002"/>
    </source>
</evidence>
<evidence type="ECO:0000259" key="10">
    <source>
        <dbReference type="PROSITE" id="PS51384"/>
    </source>
</evidence>
<evidence type="ECO:0000256" key="4">
    <source>
        <dbReference type="ARBA" id="ARBA00022723"/>
    </source>
</evidence>
<reference evidence="11" key="1">
    <citation type="submission" date="2023-07" db="EMBL/GenBank/DDBJ databases">
        <title>The genome sequence of Rhodocytophaga aerolata KACC 12507.</title>
        <authorList>
            <person name="Zhang X."/>
        </authorList>
    </citation>
    <scope>NUCLEOTIDE SEQUENCE</scope>
    <source>
        <strain evidence="11">KACC 12507</strain>
    </source>
</reference>
<feature type="domain" description="2Fe-2S ferredoxin-type" evidence="9">
    <location>
        <begin position="262"/>
        <end position="350"/>
    </location>
</feature>
<dbReference type="Gene3D" id="3.10.20.30">
    <property type="match status" value="1"/>
</dbReference>
<dbReference type="PROSITE" id="PS51384">
    <property type="entry name" value="FAD_FR"/>
    <property type="match status" value="1"/>
</dbReference>
<dbReference type="InterPro" id="IPR050415">
    <property type="entry name" value="MRET"/>
</dbReference>
<evidence type="ECO:0000259" key="9">
    <source>
        <dbReference type="PROSITE" id="PS51085"/>
    </source>
</evidence>
<dbReference type="InterPro" id="IPR008333">
    <property type="entry name" value="Cbr1-like_FAD-bd_dom"/>
</dbReference>
<dbReference type="RefSeq" id="WP_302036381.1">
    <property type="nucleotide sequence ID" value="NZ_JAUKPO010000002.1"/>
</dbReference>
<proteinExistence type="predicted"/>
<dbReference type="InterPro" id="IPR001433">
    <property type="entry name" value="OxRdtase_FAD/NAD-bd"/>
</dbReference>
<keyword evidence="2" id="KW-0285">Flavoprotein</keyword>
<keyword evidence="3" id="KW-0001">2Fe-2S</keyword>
<dbReference type="InterPro" id="IPR001041">
    <property type="entry name" value="2Fe-2S_ferredoxin-type"/>
</dbReference>
<dbReference type="Pfam" id="PF00970">
    <property type="entry name" value="FAD_binding_6"/>
    <property type="match status" value="1"/>
</dbReference>
<keyword evidence="8" id="KW-0411">Iron-sulfur</keyword>
<evidence type="ECO:0000256" key="8">
    <source>
        <dbReference type="ARBA" id="ARBA00023014"/>
    </source>
</evidence>
<dbReference type="InterPro" id="IPR017927">
    <property type="entry name" value="FAD-bd_FR_type"/>
</dbReference>
<keyword evidence="6" id="KW-0560">Oxidoreductase</keyword>
<dbReference type="PANTHER" id="PTHR47354:SF8">
    <property type="entry name" value="1,2-PHENYLACETYL-COA EPOXIDASE, SUBUNIT E"/>
    <property type="match status" value="1"/>
</dbReference>
<dbReference type="SUPFAM" id="SSF54292">
    <property type="entry name" value="2Fe-2S ferredoxin-like"/>
    <property type="match status" value="1"/>
</dbReference>
<keyword evidence="4" id="KW-0479">Metal-binding</keyword>
<dbReference type="SUPFAM" id="SSF52343">
    <property type="entry name" value="Ferredoxin reductase-like, C-terminal NADP-linked domain"/>
    <property type="match status" value="1"/>
</dbReference>
<dbReference type="InterPro" id="IPR017938">
    <property type="entry name" value="Riboflavin_synthase-like_b-brl"/>
</dbReference>
<dbReference type="InterPro" id="IPR039261">
    <property type="entry name" value="FNR_nucleotide-bd"/>
</dbReference>